<evidence type="ECO:0000313" key="1">
    <source>
        <dbReference type="EMBL" id="RCW31599.1"/>
    </source>
</evidence>
<dbReference type="RefSeq" id="WP_258861624.1">
    <property type="nucleotide sequence ID" value="NZ_QPIZ01000017.1"/>
</dbReference>
<accession>A0A368US18</accession>
<keyword evidence="2" id="KW-1185">Reference proteome</keyword>
<comment type="caution">
    <text evidence="1">The sequence shown here is derived from an EMBL/GenBank/DDBJ whole genome shotgun (WGS) entry which is preliminary data.</text>
</comment>
<name>A0A368US18_9BACT</name>
<sequence>MSKAPNAFPTSTQETLAGYSVALLPRAKINTSRWDKCIENALNESPLAYSWVLDHLSPNWMGLILGNYDGIMPLPARKQFGLNFIQMPEGVLTLGLFSNKSEIISLFPGILNHSAFSKYHFINYNGAIKTVPTSLHQGSKIKQTYELNLSDSYKNLYRHFSQSHKRNIKHFHSTNLKIDSNPGSFVYTSLLENLGKKRPELFMSHTSRIRIQEMTHQALNKNMGKTYSVWENDNLIGGAFFLIGNKRIIAFHLANARGRFHKTSFAIIDKFIQEHSEQEKTLDFAGSVIPNVATFNHRFGATPANYLAVTINKLPQPLKWAKEKNLLFNLKRLFFK</sequence>
<protein>
    <recommendedName>
        <fullName evidence="3">Acetyltransferase (GNAT) family protein</fullName>
    </recommendedName>
</protein>
<organism evidence="1 2">
    <name type="scientific">Marinilabilia salmonicolor</name>
    <dbReference type="NCBI Taxonomy" id="989"/>
    <lineage>
        <taxon>Bacteria</taxon>
        <taxon>Pseudomonadati</taxon>
        <taxon>Bacteroidota</taxon>
        <taxon>Bacteroidia</taxon>
        <taxon>Marinilabiliales</taxon>
        <taxon>Marinilabiliaceae</taxon>
        <taxon>Marinilabilia</taxon>
    </lineage>
</organism>
<dbReference type="AlphaFoldDB" id="A0A368US18"/>
<proteinExistence type="predicted"/>
<evidence type="ECO:0000313" key="2">
    <source>
        <dbReference type="Proteomes" id="UP000252733"/>
    </source>
</evidence>
<gene>
    <name evidence="1" type="ORF">DFO77_11743</name>
</gene>
<dbReference type="Proteomes" id="UP000252733">
    <property type="component" value="Unassembled WGS sequence"/>
</dbReference>
<dbReference type="EMBL" id="QPIZ01000017">
    <property type="protein sequence ID" value="RCW31599.1"/>
    <property type="molecule type" value="Genomic_DNA"/>
</dbReference>
<reference evidence="1 2" key="1">
    <citation type="submission" date="2018-07" db="EMBL/GenBank/DDBJ databases">
        <title>Freshwater and sediment microbial communities from various areas in North America, analyzing microbe dynamics in response to fracking.</title>
        <authorList>
            <person name="Lamendella R."/>
        </authorList>
    </citation>
    <scope>NUCLEOTIDE SEQUENCE [LARGE SCALE GENOMIC DNA]</scope>
    <source>
        <strain evidence="1 2">160A</strain>
    </source>
</reference>
<evidence type="ECO:0008006" key="3">
    <source>
        <dbReference type="Google" id="ProtNLM"/>
    </source>
</evidence>
<dbReference type="Gene3D" id="3.40.630.30">
    <property type="match status" value="1"/>
</dbReference>